<comment type="caution">
    <text evidence="10">The sequence shown here is derived from an EMBL/GenBank/DDBJ whole genome shotgun (WGS) entry which is preliminary data.</text>
</comment>
<dbReference type="PROSITE" id="PS50172">
    <property type="entry name" value="BRCT"/>
    <property type="match status" value="1"/>
</dbReference>
<dbReference type="Gene3D" id="3.40.50.10190">
    <property type="entry name" value="BRCT domain"/>
    <property type="match status" value="1"/>
</dbReference>
<dbReference type="NCBIfam" id="TIGR02250">
    <property type="entry name" value="FCP1_euk"/>
    <property type="match status" value="1"/>
</dbReference>
<dbReference type="InterPro" id="IPR004274">
    <property type="entry name" value="FCP1_dom"/>
</dbReference>
<dbReference type="AlphaFoldDB" id="A0A9W4WPV8"/>
<gene>
    <name evidence="10" type="ORF">FWILDA_LOCUS8029</name>
</gene>
<comment type="function">
    <text evidence="6">This promotes the activity of RNA polymerase II.</text>
</comment>
<feature type="non-terminal residue" evidence="10">
    <location>
        <position position="1"/>
    </location>
</feature>
<evidence type="ECO:0000256" key="5">
    <source>
        <dbReference type="ARBA" id="ARBA00048336"/>
    </source>
</evidence>
<feature type="region of interest" description="Disordered" evidence="7">
    <location>
        <begin position="698"/>
        <end position="753"/>
    </location>
</feature>
<dbReference type="PANTHER" id="PTHR23081">
    <property type="entry name" value="RNA POLYMERASE II CTD PHOSPHATASE"/>
    <property type="match status" value="1"/>
</dbReference>
<dbReference type="Gene3D" id="3.40.50.1000">
    <property type="entry name" value="HAD superfamily/HAD-like"/>
    <property type="match status" value="1"/>
</dbReference>
<dbReference type="InterPro" id="IPR001357">
    <property type="entry name" value="BRCT_dom"/>
</dbReference>
<name>A0A9W4WPV8_9GLOM</name>
<keyword evidence="2 6" id="KW-0378">Hydrolase</keyword>
<dbReference type="Pfam" id="PF00533">
    <property type="entry name" value="BRCT"/>
    <property type="match status" value="1"/>
</dbReference>
<dbReference type="EC" id="3.1.3.16" evidence="6"/>
<dbReference type="Gene3D" id="1.10.287.10">
    <property type="entry name" value="S15/NS1, RNA-binding"/>
    <property type="match status" value="1"/>
</dbReference>
<evidence type="ECO:0000256" key="6">
    <source>
        <dbReference type="RuleBase" id="RU366066"/>
    </source>
</evidence>
<comment type="subcellular location">
    <subcellularLocation>
        <location evidence="1 6">Nucleus</location>
    </subcellularLocation>
</comment>
<dbReference type="Proteomes" id="UP001153678">
    <property type="component" value="Unassembled WGS sequence"/>
</dbReference>
<dbReference type="InterPro" id="IPR039189">
    <property type="entry name" value="Fcp1"/>
</dbReference>
<dbReference type="Gene3D" id="2.40.50.100">
    <property type="match status" value="1"/>
</dbReference>
<feature type="domain" description="BRCT" evidence="8">
    <location>
        <begin position="511"/>
        <end position="604"/>
    </location>
</feature>
<feature type="compositionally biased region" description="Polar residues" evidence="7">
    <location>
        <begin position="359"/>
        <end position="369"/>
    </location>
</feature>
<dbReference type="OrthoDB" id="10249888at2759"/>
<evidence type="ECO:0000259" key="8">
    <source>
        <dbReference type="PROSITE" id="PS50172"/>
    </source>
</evidence>
<proteinExistence type="predicted"/>
<evidence type="ECO:0000256" key="1">
    <source>
        <dbReference type="ARBA" id="ARBA00004123"/>
    </source>
</evidence>
<dbReference type="CDD" id="cd07521">
    <property type="entry name" value="HAD_FCP1-like"/>
    <property type="match status" value="1"/>
</dbReference>
<dbReference type="InterPro" id="IPR011947">
    <property type="entry name" value="FCP1_euk"/>
</dbReference>
<dbReference type="PROSITE" id="PS50969">
    <property type="entry name" value="FCP1"/>
    <property type="match status" value="1"/>
</dbReference>
<reference evidence="10" key="1">
    <citation type="submission" date="2022-08" db="EMBL/GenBank/DDBJ databases">
        <authorList>
            <person name="Kallberg Y."/>
            <person name="Tangrot J."/>
            <person name="Rosling A."/>
        </authorList>
    </citation>
    <scope>NUCLEOTIDE SEQUENCE</scope>
    <source>
        <strain evidence="10">Wild A</strain>
    </source>
</reference>
<dbReference type="SMART" id="SM00292">
    <property type="entry name" value="BRCT"/>
    <property type="match status" value="1"/>
</dbReference>
<evidence type="ECO:0000256" key="7">
    <source>
        <dbReference type="SAM" id="MobiDB-lite"/>
    </source>
</evidence>
<dbReference type="SUPFAM" id="SSF56784">
    <property type="entry name" value="HAD-like"/>
    <property type="match status" value="1"/>
</dbReference>
<dbReference type="InterPro" id="IPR023214">
    <property type="entry name" value="HAD_sf"/>
</dbReference>
<organism evidence="10 11">
    <name type="scientific">Funneliformis geosporum</name>
    <dbReference type="NCBI Taxonomy" id="1117311"/>
    <lineage>
        <taxon>Eukaryota</taxon>
        <taxon>Fungi</taxon>
        <taxon>Fungi incertae sedis</taxon>
        <taxon>Mucoromycota</taxon>
        <taxon>Glomeromycotina</taxon>
        <taxon>Glomeromycetes</taxon>
        <taxon>Glomerales</taxon>
        <taxon>Glomeraceae</taxon>
        <taxon>Funneliformis</taxon>
    </lineage>
</organism>
<dbReference type="CDD" id="cd17729">
    <property type="entry name" value="BRCT_CTDP1"/>
    <property type="match status" value="1"/>
</dbReference>
<evidence type="ECO:0000256" key="3">
    <source>
        <dbReference type="ARBA" id="ARBA00023242"/>
    </source>
</evidence>
<dbReference type="SUPFAM" id="SSF52113">
    <property type="entry name" value="BRCT domain"/>
    <property type="match status" value="1"/>
</dbReference>
<accession>A0A9W4WPV8</accession>
<evidence type="ECO:0000256" key="4">
    <source>
        <dbReference type="ARBA" id="ARBA00047761"/>
    </source>
</evidence>
<dbReference type="GO" id="GO:0005634">
    <property type="term" value="C:nucleus"/>
    <property type="evidence" value="ECO:0007669"/>
    <property type="project" value="UniProtKB-SubCell"/>
</dbReference>
<protein>
    <recommendedName>
        <fullName evidence="6">RNA polymerase II subunit A C-terminal domain phosphatase</fullName>
        <ecNumber evidence="6">3.1.3.16</ecNumber>
    </recommendedName>
</protein>
<dbReference type="InterPro" id="IPR036412">
    <property type="entry name" value="HAD-like_sf"/>
</dbReference>
<dbReference type="PANTHER" id="PTHR23081:SF36">
    <property type="entry name" value="RNA POLYMERASE II SUBUNIT A C-TERMINAL DOMAIN PHOSPHATASE"/>
    <property type="match status" value="1"/>
</dbReference>
<evidence type="ECO:0000313" key="10">
    <source>
        <dbReference type="EMBL" id="CAI2177320.1"/>
    </source>
</evidence>
<feature type="compositionally biased region" description="Basic and acidic residues" evidence="7">
    <location>
        <begin position="371"/>
        <end position="382"/>
    </location>
</feature>
<evidence type="ECO:0000259" key="9">
    <source>
        <dbReference type="PROSITE" id="PS50969"/>
    </source>
</evidence>
<comment type="catalytic activity">
    <reaction evidence="5 6">
        <text>O-phospho-L-threonyl-[protein] + H2O = L-threonyl-[protein] + phosphate</text>
        <dbReference type="Rhea" id="RHEA:47004"/>
        <dbReference type="Rhea" id="RHEA-COMP:11060"/>
        <dbReference type="Rhea" id="RHEA-COMP:11605"/>
        <dbReference type="ChEBI" id="CHEBI:15377"/>
        <dbReference type="ChEBI" id="CHEBI:30013"/>
        <dbReference type="ChEBI" id="CHEBI:43474"/>
        <dbReference type="ChEBI" id="CHEBI:61977"/>
        <dbReference type="EC" id="3.1.3.16"/>
    </reaction>
</comment>
<keyword evidence="3 6" id="KW-0539">Nucleus</keyword>
<sequence>MNQEPLMIKIPIEHLPATICNFLVKPGEKVTKSQSILSYEYKKPVKEQRFDSTIVETECVNILTQIEELKSPTEGELKQFHVTPGETVKREENRAVVGIIEPCLHSIQIHGLCALCGADITIKDSNGIDYTQRATISMAHNVVGLTVSQTEAERLEKETSSRLLEARKLSLIVDLDQTLVHATVEQTVEEWIKDEECSNHPTTKDIHKFTLPDGPSVYYIKLRPGLKEFLRSVSEIYEPHIYTMGTRNYASAVANVIDPDNTIFNERILSRDESGSMTEKNIRRLFPCDDSMVVVIDDRADVWTWSPNLIKVHPYDFFVGIGDINDTYLPKTKSASVPKIIVSDNSTPTVEKDTEQEMDTSISEDNVSSTEDEKSLKEKEQNDVINQGNSSEITENVITNDEEEILKDVDNSDEKSTREPLKVNNIENNTSIDALLKPIQNNKRSFKDRELITNKSKPIPVDNDTELPNLLKALTRIHKLYYGEYDCIQAAAANSNVAITMPDVTVLIPQLKSQVLKGVHILFTHVIPTNQKKEEAEIWILAREFGAECYANWNSRITHLVAGDRGTEKVKEARRKGNIYIVRKEWLDDTIKKWERQSEKFYTLESSSLRDSESSQVSEIDKLPELIIETPSGNELTDDDDLLLSPEKRHEHFEATDWRSALNEVEELLADNGRKRLKRYGDALDVDDRNIKRLKQSPLRQSITFNHNDDEEDESEQGSQSSFQVNNSEGDTTGDFDKLSEIESENVYQDSEL</sequence>
<feature type="domain" description="FCP1 homology" evidence="9">
    <location>
        <begin position="164"/>
        <end position="335"/>
    </location>
</feature>
<dbReference type="SMART" id="SM00577">
    <property type="entry name" value="CPDc"/>
    <property type="match status" value="1"/>
</dbReference>
<feature type="region of interest" description="Disordered" evidence="7">
    <location>
        <begin position="346"/>
        <end position="382"/>
    </location>
</feature>
<dbReference type="EMBL" id="CAMKVN010001655">
    <property type="protein sequence ID" value="CAI2177320.1"/>
    <property type="molecule type" value="Genomic_DNA"/>
</dbReference>
<dbReference type="Pfam" id="PF03031">
    <property type="entry name" value="NIF"/>
    <property type="match status" value="1"/>
</dbReference>
<evidence type="ECO:0000256" key="2">
    <source>
        <dbReference type="ARBA" id="ARBA00022801"/>
    </source>
</evidence>
<keyword evidence="11" id="KW-1185">Reference proteome</keyword>
<dbReference type="GO" id="GO:0008420">
    <property type="term" value="F:RNA polymerase II CTD heptapeptide repeat phosphatase activity"/>
    <property type="evidence" value="ECO:0007669"/>
    <property type="project" value="UniProtKB-UniRule"/>
</dbReference>
<evidence type="ECO:0000313" key="11">
    <source>
        <dbReference type="Proteomes" id="UP001153678"/>
    </source>
</evidence>
<dbReference type="InterPro" id="IPR036420">
    <property type="entry name" value="BRCT_dom_sf"/>
</dbReference>
<comment type="catalytic activity">
    <reaction evidence="4 6">
        <text>O-phospho-L-seryl-[protein] + H2O = L-seryl-[protein] + phosphate</text>
        <dbReference type="Rhea" id="RHEA:20629"/>
        <dbReference type="Rhea" id="RHEA-COMP:9863"/>
        <dbReference type="Rhea" id="RHEA-COMP:11604"/>
        <dbReference type="ChEBI" id="CHEBI:15377"/>
        <dbReference type="ChEBI" id="CHEBI:29999"/>
        <dbReference type="ChEBI" id="CHEBI:43474"/>
        <dbReference type="ChEBI" id="CHEBI:83421"/>
        <dbReference type="EC" id="3.1.3.16"/>
    </reaction>
</comment>